<dbReference type="RefSeq" id="WP_074715473.1">
    <property type="nucleotide sequence ID" value="NZ_FNPG01000005.1"/>
</dbReference>
<feature type="transmembrane region" description="Helical" evidence="1">
    <location>
        <begin position="262"/>
        <end position="286"/>
    </location>
</feature>
<name>A0A1H3FL89_9FIRM</name>
<evidence type="ECO:0000313" key="3">
    <source>
        <dbReference type="Proteomes" id="UP000183918"/>
    </source>
</evidence>
<dbReference type="PANTHER" id="PTHR37814:SF1">
    <property type="entry name" value="MEMBRANE PROTEIN"/>
    <property type="match status" value="1"/>
</dbReference>
<feature type="transmembrane region" description="Helical" evidence="1">
    <location>
        <begin position="298"/>
        <end position="317"/>
    </location>
</feature>
<feature type="transmembrane region" description="Helical" evidence="1">
    <location>
        <begin position="83"/>
        <end position="105"/>
    </location>
</feature>
<feature type="transmembrane region" description="Helical" evidence="1">
    <location>
        <begin position="181"/>
        <end position="207"/>
    </location>
</feature>
<organism evidence="2 3">
    <name type="scientific">Lachnobacterium bovis DSM 14045</name>
    <dbReference type="NCBI Taxonomy" id="1122142"/>
    <lineage>
        <taxon>Bacteria</taxon>
        <taxon>Bacillati</taxon>
        <taxon>Bacillota</taxon>
        <taxon>Clostridia</taxon>
        <taxon>Lachnospirales</taxon>
        <taxon>Lachnospiraceae</taxon>
        <taxon>Lachnobacterium</taxon>
    </lineage>
</organism>
<keyword evidence="1" id="KW-1133">Transmembrane helix</keyword>
<dbReference type="EMBL" id="FNPG01000005">
    <property type="protein sequence ID" value="SDX91771.1"/>
    <property type="molecule type" value="Genomic_DNA"/>
</dbReference>
<protein>
    <submittedName>
        <fullName evidence="2">Uncharacterized membrane protein YkvI</fullName>
    </submittedName>
</protein>
<dbReference type="Proteomes" id="UP000183918">
    <property type="component" value="Unassembled WGS sequence"/>
</dbReference>
<feature type="transmembrane region" description="Helical" evidence="1">
    <location>
        <begin position="139"/>
        <end position="161"/>
    </location>
</feature>
<gene>
    <name evidence="2" type="ORF">SAMN02910414_00287</name>
</gene>
<dbReference type="PANTHER" id="PTHR37814">
    <property type="entry name" value="CONSERVED MEMBRANE PROTEIN"/>
    <property type="match status" value="1"/>
</dbReference>
<feature type="transmembrane region" description="Helical" evidence="1">
    <location>
        <begin position="40"/>
        <end position="63"/>
    </location>
</feature>
<sequence length="413" mass="45454">MTKKYLRIALAYVGVIVGAGLSSGQDLMQYFVSFGKKGIVGILILVSLNILFGKIIVTLGCYYDSNNHQDVLDKVAPRMVTRIIDYTLIISSFIIYFVMIAGAGANLHQQFGLSSWIGALICSGIVIIVSFMDFDKITSVLGIFTPIIIIMIVVITIFTYVGHSYDFIHLANIASKLDSPMSSVIFSAINYYSLCAITGFSMALVLGGSVVRIGIAGKGGAIGGALIGLIVLCAYASLFANVDVVKDAEIPMLAIVANINPVFAQIYTFVIFALIFNTAFSLCFALAKRFSADDNKRLHKILIGIVIAGYICSFAGFKQLISVMYPILGYIGILLLLTLLIAWVREKQNIYKEKMIRRKMISVASKKYDENQEYTKKDKKLLKKLAEESILDTDNIKQDVKEVAKEEQINKDD</sequence>
<feature type="transmembrane region" description="Helical" evidence="1">
    <location>
        <begin position="219"/>
        <end position="242"/>
    </location>
</feature>
<dbReference type="OrthoDB" id="4424890at2"/>
<feature type="transmembrane region" description="Helical" evidence="1">
    <location>
        <begin position="111"/>
        <end position="132"/>
    </location>
</feature>
<evidence type="ECO:0000313" key="2">
    <source>
        <dbReference type="EMBL" id="SDX91771.1"/>
    </source>
</evidence>
<dbReference type="AlphaFoldDB" id="A0A1H3FL89"/>
<keyword evidence="1" id="KW-0472">Membrane</keyword>
<dbReference type="STRING" id="1122142.SAMN02910414_00287"/>
<keyword evidence="1" id="KW-0812">Transmembrane</keyword>
<feature type="transmembrane region" description="Helical" evidence="1">
    <location>
        <begin position="323"/>
        <end position="344"/>
    </location>
</feature>
<proteinExistence type="predicted"/>
<evidence type="ECO:0000256" key="1">
    <source>
        <dbReference type="SAM" id="Phobius"/>
    </source>
</evidence>
<keyword evidence="3" id="KW-1185">Reference proteome</keyword>
<dbReference type="InterPro" id="IPR038728">
    <property type="entry name" value="YkvI-like"/>
</dbReference>
<accession>A0A1H3FL89</accession>
<reference evidence="2 3" key="1">
    <citation type="submission" date="2016-10" db="EMBL/GenBank/DDBJ databases">
        <authorList>
            <person name="de Groot N.N."/>
        </authorList>
    </citation>
    <scope>NUCLEOTIDE SEQUENCE [LARGE SCALE GENOMIC DNA]</scope>
    <source>
        <strain evidence="2 3">DSM 14045</strain>
    </source>
</reference>